<dbReference type="SMART" id="SM00913">
    <property type="entry name" value="IBN_N"/>
    <property type="match status" value="1"/>
</dbReference>
<evidence type="ECO:0000256" key="2">
    <source>
        <dbReference type="ARBA" id="ARBA00022448"/>
    </source>
</evidence>
<evidence type="ECO:0000256" key="3">
    <source>
        <dbReference type="ARBA" id="ARBA00022927"/>
    </source>
</evidence>
<dbReference type="RefSeq" id="XP_014669041.1">
    <property type="nucleotide sequence ID" value="XM_014813555.1"/>
</dbReference>
<organism evidence="6 7">
    <name type="scientific">Priapulus caudatus</name>
    <name type="common">Priapulid worm</name>
    <dbReference type="NCBI Taxonomy" id="37621"/>
    <lineage>
        <taxon>Eukaryota</taxon>
        <taxon>Metazoa</taxon>
        <taxon>Ecdysozoa</taxon>
        <taxon>Scalidophora</taxon>
        <taxon>Priapulida</taxon>
        <taxon>Priapulimorpha</taxon>
        <taxon>Priapulimorphida</taxon>
        <taxon>Priapulidae</taxon>
        <taxon>Priapulus</taxon>
    </lineage>
</organism>
<dbReference type="Pfam" id="PF25018">
    <property type="entry name" value="HEAT_IPO9_c"/>
    <property type="match status" value="1"/>
</dbReference>
<dbReference type="PANTHER" id="PTHR10997:SF9">
    <property type="entry name" value="IMPORTIN-9"/>
    <property type="match status" value="1"/>
</dbReference>
<dbReference type="PANTHER" id="PTHR10997">
    <property type="entry name" value="IMPORTIN-7, 8, 11"/>
    <property type="match status" value="1"/>
</dbReference>
<gene>
    <name evidence="7" type="primary">LOC106810262</name>
</gene>
<evidence type="ECO:0000313" key="7">
    <source>
        <dbReference type="RefSeq" id="XP_014669041.1"/>
    </source>
</evidence>
<sequence length="993" mass="110741">MASSIAGDVSRSLKEVLYETLTAILSPDHNVRVAAEEQIKALEVTEEFGVHLSEFTVDPNGPLAIRQLSSVLLKQYVEVHWSVHSEKFRAPETTDQAKAAIRHMIPVGLTESISKVRSSVAYAISAIAHWDWPDAWPELFQQLMHTLTTGDQNAVHGTMRVLTEFMREVTGVNQVPQITPVILPEMYKIFTRADAYSIRTRSRAVVIFTTCASMIADMEDMDKRVKGLIYPFLPQFTEAFVQSLQVPDSATSDSGLKMEVLKALTALVKNFPKQMAPYMNTILQSVWITLTESATIIIALCKLIQHSITSNDARLQEIQVKGDQIYAQPSGVQTRARAAEAPDRWTVVPILVKMYKLIINELSNQMETNISKSLDDGQDDDCEVHLWTNSPDQFVEDEDEDTFSYSVRISAQDLLLTLSSEFQCATATGICSATMRHLHEAETTKNSGTHPYWWKIHEACMLTLGSVKDLIIEQLQEKAVTFDVVGFLQNVVLADLNAPVSPFLLGRALWVASRFAMLMPAEVMQRFLQSTVAGLQDTQPSSVRISAARAVFGFSEHLKSLNSTQVILPYLEPIMHGLVTLATQFSADVLALVLETICIVVSVDKEFTASCEAKAVPLTIAIFLKYNSDPLIAALCQDIFKVYAQNEVARPMLHQRLLPTINSILQAPADKVPPGMPSNALDVLCIMVRHCSKPLPDIMITEAFPSAARCTLSTDDNATMQSGGECLRAFVSVACDQISLWQDEQGRHGLWYFVHMFTGTPCTFVTGRVHCVLQVRRALINRFCAFAARRTTWSSLLSRAVLSKMQQADTLSVICSVLYGVMCCIQCVVPGLLWSYRLCRYSAVSSGETTWQLLLRCRAQQDRQQADTLFTCHEGVLLLSKDCQQADTLFSVMQEESDEELGEGEDGDDPSMQTLQDLLAPAEDYAGYDFDANDNDDDEDDEDALNDPLYQVNLQQYLMEFLRELSQQPYYSTFSAHHTDCERKVLANIGINA</sequence>
<dbReference type="Pfam" id="PF03810">
    <property type="entry name" value="IBN_N"/>
    <property type="match status" value="1"/>
</dbReference>
<evidence type="ECO:0000313" key="6">
    <source>
        <dbReference type="Proteomes" id="UP000695022"/>
    </source>
</evidence>
<keyword evidence="4" id="KW-0539">Nucleus</keyword>
<dbReference type="Pfam" id="PF25780">
    <property type="entry name" value="TPR_IPO5"/>
    <property type="match status" value="1"/>
</dbReference>
<keyword evidence="3" id="KW-0653">Protein transport</keyword>
<proteinExistence type="predicted"/>
<dbReference type="SUPFAM" id="SSF48371">
    <property type="entry name" value="ARM repeat"/>
    <property type="match status" value="1"/>
</dbReference>
<dbReference type="PROSITE" id="PS50166">
    <property type="entry name" value="IMPORTIN_B_NT"/>
    <property type="match status" value="1"/>
</dbReference>
<dbReference type="GeneID" id="106810262"/>
<feature type="domain" description="Importin N-terminal" evidence="5">
    <location>
        <begin position="35"/>
        <end position="105"/>
    </location>
</feature>
<comment type="subcellular location">
    <subcellularLocation>
        <location evidence="1">Nucleus</location>
    </subcellularLocation>
</comment>
<evidence type="ECO:0000256" key="1">
    <source>
        <dbReference type="ARBA" id="ARBA00004123"/>
    </source>
</evidence>
<keyword evidence="6" id="KW-1185">Reference proteome</keyword>
<dbReference type="Gene3D" id="1.25.10.10">
    <property type="entry name" value="Leucine-rich Repeat Variant"/>
    <property type="match status" value="1"/>
</dbReference>
<reference evidence="7" key="1">
    <citation type="submission" date="2025-08" db="UniProtKB">
        <authorList>
            <consortium name="RefSeq"/>
        </authorList>
    </citation>
    <scope>IDENTIFICATION</scope>
</reference>
<dbReference type="InterPro" id="IPR056840">
    <property type="entry name" value="HEAT_IPO9_central"/>
</dbReference>
<name>A0ABM1EA20_PRICU</name>
<dbReference type="InterPro" id="IPR011989">
    <property type="entry name" value="ARM-like"/>
</dbReference>
<accession>A0ABM1EA20</accession>
<dbReference type="InterPro" id="IPR001494">
    <property type="entry name" value="Importin-beta_N"/>
</dbReference>
<dbReference type="Proteomes" id="UP000695022">
    <property type="component" value="Unplaced"/>
</dbReference>
<evidence type="ECO:0000256" key="4">
    <source>
        <dbReference type="ARBA" id="ARBA00023242"/>
    </source>
</evidence>
<evidence type="ECO:0000259" key="5">
    <source>
        <dbReference type="PROSITE" id="PS50166"/>
    </source>
</evidence>
<protein>
    <submittedName>
        <fullName evidence="7">Importin-9-like</fullName>
    </submittedName>
</protein>
<dbReference type="InterPro" id="IPR016024">
    <property type="entry name" value="ARM-type_fold"/>
</dbReference>
<keyword evidence="2" id="KW-0813">Transport</keyword>
<dbReference type="InterPro" id="IPR057672">
    <property type="entry name" value="TPR_IPO4/5"/>
</dbReference>